<gene>
    <name evidence="1" type="ORF">KZJ38_34330</name>
</gene>
<dbReference type="Proteomes" id="UP000826462">
    <property type="component" value="Chromosome 2"/>
</dbReference>
<proteinExistence type="predicted"/>
<keyword evidence="2" id="KW-1185">Reference proteome</keyword>
<dbReference type="SUPFAM" id="SSF53756">
    <property type="entry name" value="UDP-Glycosyltransferase/glycogen phosphorylase"/>
    <property type="match status" value="1"/>
</dbReference>
<dbReference type="EMBL" id="CP080096">
    <property type="protein sequence ID" value="QYD73941.1"/>
    <property type="molecule type" value="Genomic_DNA"/>
</dbReference>
<dbReference type="InterPro" id="IPR050194">
    <property type="entry name" value="Glycosyltransferase_grp1"/>
</dbReference>
<evidence type="ECO:0000313" key="1">
    <source>
        <dbReference type="EMBL" id="QYD73941.1"/>
    </source>
</evidence>
<accession>A0ABX8UY91</accession>
<sequence length="382" mass="42349">MDGNFSRVGTEVYSPHMGFEKFAARFTQSFDEVRIAARSFPVDRAIGTRVTGERTSFLDLGANRGVAALLTGIPRLVARVSRTVADADVLLIRFPGNIALLAMLICRWRGKRFSTEIVADPADYFSDAASRHPLRRIARAVHCWATRYAATHAETVRYVTDYTLQLAYPAHHMRSVFGFSDVYLPDSMFDQREERAKDPQDSFGIVNVAMMHNESKGHTVLIYAIARLRARGLNVHATLIGDGLLREKFVREAEQAGVAGAVHFAGSMGGDEVRAAVARHALFVLPSFQEGMPRAMLEAMALGVPVIATKVGGIAEVLELKELVAPGDVAGLCDRIERIVKDPAFRRNEAQRHRSIAQRFRFSTLQSHYLTYCAELKARSLT</sequence>
<dbReference type="Pfam" id="PF13692">
    <property type="entry name" value="Glyco_trans_1_4"/>
    <property type="match status" value="1"/>
</dbReference>
<name>A0ABX8UY91_9BURK</name>
<dbReference type="PANTHER" id="PTHR45947">
    <property type="entry name" value="SULFOQUINOVOSYL TRANSFERASE SQD2"/>
    <property type="match status" value="1"/>
</dbReference>
<evidence type="ECO:0000313" key="2">
    <source>
        <dbReference type="Proteomes" id="UP000826462"/>
    </source>
</evidence>
<dbReference type="PANTHER" id="PTHR45947:SF3">
    <property type="entry name" value="SULFOQUINOVOSYL TRANSFERASE SQD2"/>
    <property type="match status" value="1"/>
</dbReference>
<reference evidence="1 2" key="1">
    <citation type="submission" date="2021-07" db="EMBL/GenBank/DDBJ databases">
        <title>Paraburkholderia edwinii protects Aspergillus sp. from phenazines by acting as a toxin sponge.</title>
        <authorList>
            <person name="Dahlstrom K.M."/>
            <person name="Newman D.K."/>
        </authorList>
    </citation>
    <scope>NUCLEOTIDE SEQUENCE [LARGE SCALE GENOMIC DNA]</scope>
    <source>
        <strain evidence="1 2">Pe01</strain>
    </source>
</reference>
<organism evidence="1 2">
    <name type="scientific">Paraburkholderia edwinii</name>
    <dbReference type="NCBI Taxonomy" id="2861782"/>
    <lineage>
        <taxon>Bacteria</taxon>
        <taxon>Pseudomonadati</taxon>
        <taxon>Pseudomonadota</taxon>
        <taxon>Betaproteobacteria</taxon>
        <taxon>Burkholderiales</taxon>
        <taxon>Burkholderiaceae</taxon>
        <taxon>Paraburkholderia</taxon>
    </lineage>
</organism>
<dbReference type="Gene3D" id="3.40.50.2000">
    <property type="entry name" value="Glycogen Phosphorylase B"/>
    <property type="match status" value="2"/>
</dbReference>
<protein>
    <submittedName>
        <fullName evidence="1">Glycosyltransferase family 4 protein</fullName>
    </submittedName>
</protein>